<evidence type="ECO:0000256" key="14">
    <source>
        <dbReference type="ARBA" id="ARBA00022912"/>
    </source>
</evidence>
<keyword evidence="21" id="KW-0472">Membrane</keyword>
<evidence type="ECO:0000256" key="19">
    <source>
        <dbReference type="ARBA" id="ARBA00040454"/>
    </source>
</evidence>
<evidence type="ECO:0000256" key="9">
    <source>
        <dbReference type="ARBA" id="ARBA00022741"/>
    </source>
</evidence>
<keyword evidence="13" id="KW-0460">Magnesium</keyword>
<comment type="cofactor">
    <cofactor evidence="3">
        <name>Mg(2+)</name>
        <dbReference type="ChEBI" id="CHEBI:18420"/>
    </cofactor>
</comment>
<gene>
    <name evidence="24" type="ORF">GCM10023147_35100</name>
</gene>
<keyword evidence="6" id="KW-0597">Phosphoprotein</keyword>
<dbReference type="GO" id="GO:0005524">
    <property type="term" value="F:ATP binding"/>
    <property type="evidence" value="ECO:0007669"/>
    <property type="project" value="UniProtKB-KW"/>
</dbReference>
<evidence type="ECO:0000256" key="21">
    <source>
        <dbReference type="SAM" id="Phobius"/>
    </source>
</evidence>
<keyword evidence="15 21" id="KW-1133">Transmembrane helix</keyword>
<name>A0ABP8K034_9ACTN</name>
<dbReference type="InterPro" id="IPR036890">
    <property type="entry name" value="HATPase_C_sf"/>
</dbReference>
<evidence type="ECO:0000256" key="12">
    <source>
        <dbReference type="ARBA" id="ARBA00022840"/>
    </source>
</evidence>
<dbReference type="PANTHER" id="PTHR44936">
    <property type="entry name" value="SENSOR PROTEIN CREC"/>
    <property type="match status" value="1"/>
</dbReference>
<dbReference type="InterPro" id="IPR003660">
    <property type="entry name" value="HAMP_dom"/>
</dbReference>
<keyword evidence="17" id="KW-0346">Stress response</keyword>
<dbReference type="Proteomes" id="UP001500635">
    <property type="component" value="Unassembled WGS sequence"/>
</dbReference>
<evidence type="ECO:0000259" key="23">
    <source>
        <dbReference type="PROSITE" id="PS50885"/>
    </source>
</evidence>
<evidence type="ECO:0000256" key="11">
    <source>
        <dbReference type="ARBA" id="ARBA00022801"/>
    </source>
</evidence>
<evidence type="ECO:0000256" key="10">
    <source>
        <dbReference type="ARBA" id="ARBA00022777"/>
    </source>
</evidence>
<keyword evidence="16" id="KW-0902">Two-component regulatory system</keyword>
<comment type="catalytic activity">
    <reaction evidence="1">
        <text>ATP + protein L-histidine = ADP + protein N-phospho-L-histidine.</text>
        <dbReference type="EC" id="2.7.13.3"/>
    </reaction>
</comment>
<dbReference type="PANTHER" id="PTHR44936:SF9">
    <property type="entry name" value="SENSOR PROTEIN CREC"/>
    <property type="match status" value="1"/>
</dbReference>
<dbReference type="EC" id="2.7.13.3" evidence="5"/>
<reference evidence="25" key="1">
    <citation type="journal article" date="2019" name="Int. J. Syst. Evol. Microbiol.">
        <title>The Global Catalogue of Microorganisms (GCM) 10K type strain sequencing project: providing services to taxonomists for standard genome sequencing and annotation.</title>
        <authorList>
            <consortium name="The Broad Institute Genomics Platform"/>
            <consortium name="The Broad Institute Genome Sequencing Center for Infectious Disease"/>
            <person name="Wu L."/>
            <person name="Ma J."/>
        </authorList>
    </citation>
    <scope>NUCLEOTIDE SEQUENCE [LARGE SCALE GENOMIC DNA]</scope>
    <source>
        <strain evidence="25">JCM 17688</strain>
    </source>
</reference>
<evidence type="ECO:0000256" key="16">
    <source>
        <dbReference type="ARBA" id="ARBA00023012"/>
    </source>
</evidence>
<comment type="subcellular location">
    <subcellularLocation>
        <location evidence="4">Cell membrane</location>
    </subcellularLocation>
</comment>
<evidence type="ECO:0000256" key="6">
    <source>
        <dbReference type="ARBA" id="ARBA00022553"/>
    </source>
</evidence>
<evidence type="ECO:0000256" key="20">
    <source>
        <dbReference type="ARBA" id="ARBA00041776"/>
    </source>
</evidence>
<dbReference type="Pfam" id="PF02518">
    <property type="entry name" value="HATPase_c"/>
    <property type="match status" value="1"/>
</dbReference>
<dbReference type="InterPro" id="IPR003594">
    <property type="entry name" value="HATPase_dom"/>
</dbReference>
<keyword evidence="18" id="KW-0464">Manganese</keyword>
<evidence type="ECO:0000256" key="3">
    <source>
        <dbReference type="ARBA" id="ARBA00001946"/>
    </source>
</evidence>
<dbReference type="SUPFAM" id="SSF55874">
    <property type="entry name" value="ATPase domain of HSP90 chaperone/DNA topoisomerase II/histidine kinase"/>
    <property type="match status" value="1"/>
</dbReference>
<keyword evidence="9" id="KW-0547">Nucleotide-binding</keyword>
<evidence type="ECO:0000256" key="4">
    <source>
        <dbReference type="ARBA" id="ARBA00004236"/>
    </source>
</evidence>
<accession>A0ABP8K034</accession>
<evidence type="ECO:0000313" key="24">
    <source>
        <dbReference type="EMBL" id="GAA4398651.1"/>
    </source>
</evidence>
<dbReference type="InterPro" id="IPR050980">
    <property type="entry name" value="2C_sensor_his_kinase"/>
</dbReference>
<dbReference type="Gene3D" id="1.10.287.130">
    <property type="match status" value="1"/>
</dbReference>
<feature type="domain" description="HAMP" evidence="23">
    <location>
        <begin position="156"/>
        <end position="208"/>
    </location>
</feature>
<dbReference type="RefSeq" id="WP_344998371.1">
    <property type="nucleotide sequence ID" value="NZ_BAABFR010000063.1"/>
</dbReference>
<keyword evidence="11" id="KW-0378">Hydrolase</keyword>
<evidence type="ECO:0000256" key="17">
    <source>
        <dbReference type="ARBA" id="ARBA00023016"/>
    </source>
</evidence>
<evidence type="ECO:0000256" key="8">
    <source>
        <dbReference type="ARBA" id="ARBA00022692"/>
    </source>
</evidence>
<protein>
    <recommendedName>
        <fullName evidence="19">Signal transduction histidine-protein kinase/phosphatase MprB</fullName>
        <ecNumber evidence="5">2.7.13.3</ecNumber>
    </recommendedName>
    <alternativeName>
        <fullName evidence="20">Mycobacterial persistence regulator B</fullName>
    </alternativeName>
</protein>
<keyword evidence="10" id="KW-0418">Kinase</keyword>
<dbReference type="SMART" id="SM00387">
    <property type="entry name" value="HATPase_c"/>
    <property type="match status" value="1"/>
</dbReference>
<dbReference type="SUPFAM" id="SSF47384">
    <property type="entry name" value="Homodimeric domain of signal transducing histidine kinase"/>
    <property type="match status" value="1"/>
</dbReference>
<organism evidence="24 25">
    <name type="scientific">Tsukamurella soli</name>
    <dbReference type="NCBI Taxonomy" id="644556"/>
    <lineage>
        <taxon>Bacteria</taxon>
        <taxon>Bacillati</taxon>
        <taxon>Actinomycetota</taxon>
        <taxon>Actinomycetes</taxon>
        <taxon>Mycobacteriales</taxon>
        <taxon>Tsukamurellaceae</taxon>
        <taxon>Tsukamurella</taxon>
    </lineage>
</organism>
<dbReference type="Gene3D" id="3.30.565.10">
    <property type="entry name" value="Histidine kinase-like ATPase, C-terminal domain"/>
    <property type="match status" value="1"/>
</dbReference>
<keyword evidence="8 21" id="KW-0812">Transmembrane</keyword>
<evidence type="ECO:0000256" key="1">
    <source>
        <dbReference type="ARBA" id="ARBA00000085"/>
    </source>
</evidence>
<comment type="cofactor">
    <cofactor evidence="2">
        <name>Mn(2+)</name>
        <dbReference type="ChEBI" id="CHEBI:29035"/>
    </cofactor>
</comment>
<dbReference type="EMBL" id="BAABFR010000063">
    <property type="protein sequence ID" value="GAA4398651.1"/>
    <property type="molecule type" value="Genomic_DNA"/>
</dbReference>
<dbReference type="InterPro" id="IPR004358">
    <property type="entry name" value="Sig_transdc_His_kin-like_C"/>
</dbReference>
<keyword evidence="25" id="KW-1185">Reference proteome</keyword>
<dbReference type="PRINTS" id="PR00344">
    <property type="entry name" value="BCTRLSENSOR"/>
</dbReference>
<keyword evidence="7" id="KW-0808">Transferase</keyword>
<evidence type="ECO:0000256" key="15">
    <source>
        <dbReference type="ARBA" id="ARBA00022989"/>
    </source>
</evidence>
<keyword evidence="12 24" id="KW-0067">ATP-binding</keyword>
<evidence type="ECO:0000256" key="7">
    <source>
        <dbReference type="ARBA" id="ARBA00022679"/>
    </source>
</evidence>
<evidence type="ECO:0000256" key="18">
    <source>
        <dbReference type="ARBA" id="ARBA00023211"/>
    </source>
</evidence>
<evidence type="ECO:0000256" key="13">
    <source>
        <dbReference type="ARBA" id="ARBA00022842"/>
    </source>
</evidence>
<proteinExistence type="predicted"/>
<keyword evidence="14" id="KW-0904">Protein phosphatase</keyword>
<sequence>MRRRILLSTIAVVAITGLLLGIPLTFYAWRWVDDAARTDLQHRLQRIGTELVAQENPNGRLTTPLKVDSLRLLIPEDGRLVLEYPDESGVVHHVEFGERTNNPVAESMNLGTAGQVRLEQSRDHVRDQQWQMLTIVSTMVALSIAAGVVVAAMTASRLADPVLDVAERAERIARGDFRPEPRRHGIEELDRVSDVLDAATSEIAERLQRERQIVGEVSHQLRSRLTAIRIRLDELSMHDDPEVVAEANAALDQVDRLTSALTDMVAAARAAQPPGARAAVDVSAELRPLVDDFRLAFTRAGRRLVLISEGTLADPILAWVTRARLREAVSVLIDNALHHGGGTTVVTVGTAGAGAAPTVRVTVSDEGPGVSDADAQRIFTRGYSAHGSSGVGLALARTFIEGDGGRLQLQSRRPPTFAVFIPAATPETRESSAEFSSEPR</sequence>
<comment type="caution">
    <text evidence="24">The sequence shown here is derived from an EMBL/GenBank/DDBJ whole genome shotgun (WGS) entry which is preliminary data.</text>
</comment>
<evidence type="ECO:0000259" key="22">
    <source>
        <dbReference type="PROSITE" id="PS50109"/>
    </source>
</evidence>
<dbReference type="PROSITE" id="PS50885">
    <property type="entry name" value="HAMP"/>
    <property type="match status" value="1"/>
</dbReference>
<dbReference type="InterPro" id="IPR005467">
    <property type="entry name" value="His_kinase_dom"/>
</dbReference>
<feature type="transmembrane region" description="Helical" evidence="21">
    <location>
        <begin position="130"/>
        <end position="153"/>
    </location>
</feature>
<evidence type="ECO:0000256" key="2">
    <source>
        <dbReference type="ARBA" id="ARBA00001936"/>
    </source>
</evidence>
<dbReference type="InterPro" id="IPR036097">
    <property type="entry name" value="HisK_dim/P_sf"/>
</dbReference>
<evidence type="ECO:0000256" key="5">
    <source>
        <dbReference type="ARBA" id="ARBA00012438"/>
    </source>
</evidence>
<dbReference type="PROSITE" id="PS50109">
    <property type="entry name" value="HIS_KIN"/>
    <property type="match status" value="1"/>
</dbReference>
<feature type="domain" description="Histidine kinase" evidence="22">
    <location>
        <begin position="216"/>
        <end position="425"/>
    </location>
</feature>
<evidence type="ECO:0000313" key="25">
    <source>
        <dbReference type="Proteomes" id="UP001500635"/>
    </source>
</evidence>